<feature type="compositionally biased region" description="Basic and acidic residues" evidence="1">
    <location>
        <begin position="1"/>
        <end position="10"/>
    </location>
</feature>
<feature type="region of interest" description="Disordered" evidence="1">
    <location>
        <begin position="1"/>
        <end position="58"/>
    </location>
</feature>
<dbReference type="AlphaFoldDB" id="A0A401RJB3"/>
<feature type="compositionally biased region" description="Basic residues" evidence="1">
    <location>
        <begin position="12"/>
        <end position="21"/>
    </location>
</feature>
<evidence type="ECO:0000313" key="2">
    <source>
        <dbReference type="EMBL" id="GCC18217.1"/>
    </source>
</evidence>
<name>A0A401RJB3_CHIPU</name>
<proteinExistence type="predicted"/>
<comment type="caution">
    <text evidence="2">The sequence shown here is derived from an EMBL/GenBank/DDBJ whole genome shotgun (WGS) entry which is preliminary data.</text>
</comment>
<reference evidence="2 3" key="1">
    <citation type="journal article" date="2018" name="Nat. Ecol. Evol.">
        <title>Shark genomes provide insights into elasmobranch evolution and the origin of vertebrates.</title>
        <authorList>
            <person name="Hara Y"/>
            <person name="Yamaguchi K"/>
            <person name="Onimaru K"/>
            <person name="Kadota M"/>
            <person name="Koyanagi M"/>
            <person name="Keeley SD"/>
            <person name="Tatsumi K"/>
            <person name="Tanaka K"/>
            <person name="Motone F"/>
            <person name="Kageyama Y"/>
            <person name="Nozu R"/>
            <person name="Adachi N"/>
            <person name="Nishimura O"/>
            <person name="Nakagawa R"/>
            <person name="Tanegashima C"/>
            <person name="Kiyatake I"/>
            <person name="Matsumoto R"/>
            <person name="Murakumo K"/>
            <person name="Nishida K"/>
            <person name="Terakita A"/>
            <person name="Kuratani S"/>
            <person name="Sato K"/>
            <person name="Hyodo S Kuraku.S."/>
        </authorList>
    </citation>
    <scope>NUCLEOTIDE SEQUENCE [LARGE SCALE GENOMIC DNA]</scope>
</reference>
<feature type="non-terminal residue" evidence="2">
    <location>
        <position position="1"/>
    </location>
</feature>
<feature type="compositionally biased region" description="Polar residues" evidence="1">
    <location>
        <begin position="47"/>
        <end position="58"/>
    </location>
</feature>
<protein>
    <submittedName>
        <fullName evidence="2">Uncharacterized protein</fullName>
    </submittedName>
</protein>
<dbReference type="Proteomes" id="UP000287033">
    <property type="component" value="Unassembled WGS sequence"/>
</dbReference>
<feature type="compositionally biased region" description="Basic and acidic residues" evidence="1">
    <location>
        <begin position="25"/>
        <end position="40"/>
    </location>
</feature>
<evidence type="ECO:0000313" key="3">
    <source>
        <dbReference type="Proteomes" id="UP000287033"/>
    </source>
</evidence>
<gene>
    <name evidence="2" type="ORF">chiPu_0022526</name>
</gene>
<sequence length="58" mass="6398">SQNDLSDAKAHGATRRCHPKMAARTWKDGQGKSPRRREVTSARAMSESRTTPSSGKEE</sequence>
<organism evidence="2 3">
    <name type="scientific">Chiloscyllium punctatum</name>
    <name type="common">Brownbanded bambooshark</name>
    <name type="synonym">Hemiscyllium punctatum</name>
    <dbReference type="NCBI Taxonomy" id="137246"/>
    <lineage>
        <taxon>Eukaryota</taxon>
        <taxon>Metazoa</taxon>
        <taxon>Chordata</taxon>
        <taxon>Craniata</taxon>
        <taxon>Vertebrata</taxon>
        <taxon>Chondrichthyes</taxon>
        <taxon>Elasmobranchii</taxon>
        <taxon>Galeomorphii</taxon>
        <taxon>Galeoidea</taxon>
        <taxon>Orectolobiformes</taxon>
        <taxon>Hemiscylliidae</taxon>
        <taxon>Chiloscyllium</taxon>
    </lineage>
</organism>
<accession>A0A401RJB3</accession>
<dbReference type="EMBL" id="BEZZ01008545">
    <property type="protein sequence ID" value="GCC18217.1"/>
    <property type="molecule type" value="Genomic_DNA"/>
</dbReference>
<evidence type="ECO:0000256" key="1">
    <source>
        <dbReference type="SAM" id="MobiDB-lite"/>
    </source>
</evidence>
<keyword evidence="3" id="KW-1185">Reference proteome</keyword>